<dbReference type="PANTHER" id="PTHR45808">
    <property type="entry name" value="RHO GTPASE-ACTIVATING PROTEIN 68F"/>
    <property type="match status" value="1"/>
</dbReference>
<dbReference type="GO" id="GO:0005737">
    <property type="term" value="C:cytoplasm"/>
    <property type="evidence" value="ECO:0007669"/>
    <property type="project" value="TreeGrafter"/>
</dbReference>
<dbReference type="Pfam" id="PF00620">
    <property type="entry name" value="RhoGAP"/>
    <property type="match status" value="1"/>
</dbReference>
<dbReference type="SMART" id="SM00324">
    <property type="entry name" value="RhoGAP"/>
    <property type="match status" value="1"/>
</dbReference>
<dbReference type="SUPFAM" id="SSF48350">
    <property type="entry name" value="GTPase activation domain, GAP"/>
    <property type="match status" value="1"/>
</dbReference>
<dbReference type="InterPro" id="IPR008936">
    <property type="entry name" value="Rho_GTPase_activation_prot"/>
</dbReference>
<dbReference type="PROSITE" id="PS50238">
    <property type="entry name" value="RHOGAP"/>
    <property type="match status" value="1"/>
</dbReference>
<feature type="domain" description="Rho-GAP" evidence="2">
    <location>
        <begin position="144"/>
        <end position="421"/>
    </location>
</feature>
<evidence type="ECO:0000256" key="1">
    <source>
        <dbReference type="SAM" id="MobiDB-lite"/>
    </source>
</evidence>
<dbReference type="GO" id="GO:0007264">
    <property type="term" value="P:small GTPase-mediated signal transduction"/>
    <property type="evidence" value="ECO:0007669"/>
    <property type="project" value="TreeGrafter"/>
</dbReference>
<dbReference type="PANTHER" id="PTHR45808:SF2">
    <property type="entry name" value="RHO GTPASE-ACTIVATING PROTEIN 68F"/>
    <property type="match status" value="1"/>
</dbReference>
<keyword evidence="4" id="KW-1185">Reference proteome</keyword>
<accession>A0AA38RAG3</accession>
<feature type="region of interest" description="Disordered" evidence="1">
    <location>
        <begin position="1"/>
        <end position="33"/>
    </location>
</feature>
<dbReference type="GO" id="GO:0005096">
    <property type="term" value="F:GTPase activator activity"/>
    <property type="evidence" value="ECO:0007669"/>
    <property type="project" value="TreeGrafter"/>
</dbReference>
<comment type="caution">
    <text evidence="3">The sequence shown here is derived from an EMBL/GenBank/DDBJ whole genome shotgun (WGS) entry which is preliminary data.</text>
</comment>
<sequence>MVPRKSITTVDAHGNVPSSSALAVPPALPHHGGSKIAAHDTWLEHSDDSSRIPDVGDVEDRGLFVQEYNALARKHGIRLLLSNSNESCHDDPHRRRGWFSRMFLRQTSGASIGAMSEKGARHKRSISDLAMHVVQPKKDFLKDEDLQDLVRLCGKSFLYLPPGFAPGPLVLPTCLRATAQYLVQHATQTRGLFRIPGSVRIVNALYEYYCAEQDATNTAGTVRTPSLPMHIQVGVHDVASTFKKFLAGLPGGILGSLPLFDALVAIKSQLQENRNADQTKQSKLRSKLLALAFGTLESQFRRELICAVFGILSLVGHAAENAASDDQTLRPPPASDLMGYNALSIVFGPLLIGDLIDAYDMKLSDPAAGLLLFLVTPPRSKKEKRKSRGADEAVPSALTVDKIRVASEITEMLIANWTDVVKHMKALGILRKNSQPHSHNNNSGPISLSAFLHMQMPEDLMES</sequence>
<reference evidence="3" key="1">
    <citation type="submission" date="2022-07" db="EMBL/GenBank/DDBJ databases">
        <title>Fungi with potential for degradation of polypropylene.</title>
        <authorList>
            <person name="Gostincar C."/>
        </authorList>
    </citation>
    <scope>NUCLEOTIDE SEQUENCE</scope>
    <source>
        <strain evidence="3">EXF-13308</strain>
    </source>
</reference>
<dbReference type="EMBL" id="JANBVO010000026">
    <property type="protein sequence ID" value="KAJ9139403.1"/>
    <property type="molecule type" value="Genomic_DNA"/>
</dbReference>
<evidence type="ECO:0000313" key="3">
    <source>
        <dbReference type="EMBL" id="KAJ9139403.1"/>
    </source>
</evidence>
<evidence type="ECO:0000313" key="4">
    <source>
        <dbReference type="Proteomes" id="UP001174694"/>
    </source>
</evidence>
<dbReference type="Proteomes" id="UP001174694">
    <property type="component" value="Unassembled WGS sequence"/>
</dbReference>
<dbReference type="InterPro" id="IPR000198">
    <property type="entry name" value="RhoGAP_dom"/>
</dbReference>
<evidence type="ECO:0000259" key="2">
    <source>
        <dbReference type="PROSITE" id="PS50238"/>
    </source>
</evidence>
<dbReference type="CDD" id="cd00159">
    <property type="entry name" value="RhoGAP"/>
    <property type="match status" value="1"/>
</dbReference>
<name>A0AA38RAG3_9PEZI</name>
<protein>
    <submittedName>
        <fullName evidence="3">RhoGAP domain-containing protein</fullName>
    </submittedName>
</protein>
<gene>
    <name evidence="3" type="ORF">NKR23_g7949</name>
</gene>
<dbReference type="AlphaFoldDB" id="A0AA38RAG3"/>
<proteinExistence type="predicted"/>
<dbReference type="Gene3D" id="1.10.555.10">
    <property type="entry name" value="Rho GTPase activation protein"/>
    <property type="match status" value="1"/>
</dbReference>
<organism evidence="3 4">
    <name type="scientific">Pleurostoma richardsiae</name>
    <dbReference type="NCBI Taxonomy" id="41990"/>
    <lineage>
        <taxon>Eukaryota</taxon>
        <taxon>Fungi</taxon>
        <taxon>Dikarya</taxon>
        <taxon>Ascomycota</taxon>
        <taxon>Pezizomycotina</taxon>
        <taxon>Sordariomycetes</taxon>
        <taxon>Sordariomycetidae</taxon>
        <taxon>Calosphaeriales</taxon>
        <taxon>Pleurostomataceae</taxon>
        <taxon>Pleurostoma</taxon>
    </lineage>
</organism>